<evidence type="ECO:0000313" key="3">
    <source>
        <dbReference type="Proteomes" id="UP000625976"/>
    </source>
</evidence>
<dbReference type="PANTHER" id="PTHR43798">
    <property type="entry name" value="MONOACYLGLYCEROL LIPASE"/>
    <property type="match status" value="1"/>
</dbReference>
<dbReference type="AlphaFoldDB" id="A0A917GCR4"/>
<comment type="caution">
    <text evidence="2">The sequence shown here is derived from an EMBL/GenBank/DDBJ whole genome shotgun (WGS) entry which is preliminary data.</text>
</comment>
<accession>A0A917GCR4</accession>
<dbReference type="RefSeq" id="WP_188462110.1">
    <property type="nucleotide sequence ID" value="NZ_BMFQ01000001.1"/>
</dbReference>
<keyword evidence="3" id="KW-1185">Reference proteome</keyword>
<feature type="domain" description="AB hydrolase-1" evidence="1">
    <location>
        <begin position="20"/>
        <end position="244"/>
    </location>
</feature>
<reference evidence="2" key="1">
    <citation type="journal article" date="2014" name="Int. J. Syst. Evol. Microbiol.">
        <title>Complete genome sequence of Corynebacterium casei LMG S-19264T (=DSM 44701T), isolated from a smear-ripened cheese.</title>
        <authorList>
            <consortium name="US DOE Joint Genome Institute (JGI-PGF)"/>
            <person name="Walter F."/>
            <person name="Albersmeier A."/>
            <person name="Kalinowski J."/>
            <person name="Ruckert C."/>
        </authorList>
    </citation>
    <scope>NUCLEOTIDE SEQUENCE</scope>
    <source>
        <strain evidence="2">CGMCC 1.12751</strain>
    </source>
</reference>
<dbReference type="GO" id="GO:0016787">
    <property type="term" value="F:hydrolase activity"/>
    <property type="evidence" value="ECO:0007669"/>
    <property type="project" value="UniProtKB-KW"/>
</dbReference>
<dbReference type="PRINTS" id="PR00111">
    <property type="entry name" value="ABHYDROLASE"/>
</dbReference>
<dbReference type="InterPro" id="IPR050266">
    <property type="entry name" value="AB_hydrolase_sf"/>
</dbReference>
<keyword evidence="2" id="KW-0378">Hydrolase</keyword>
<organism evidence="2 3">
    <name type="scientific">Bizionia arctica</name>
    <dbReference type="NCBI Taxonomy" id="1495645"/>
    <lineage>
        <taxon>Bacteria</taxon>
        <taxon>Pseudomonadati</taxon>
        <taxon>Bacteroidota</taxon>
        <taxon>Flavobacteriia</taxon>
        <taxon>Flavobacteriales</taxon>
        <taxon>Flavobacteriaceae</taxon>
        <taxon>Bizionia</taxon>
    </lineage>
</organism>
<dbReference type="SUPFAM" id="SSF53474">
    <property type="entry name" value="alpha/beta-Hydrolases"/>
    <property type="match status" value="1"/>
</dbReference>
<reference evidence="2" key="2">
    <citation type="submission" date="2020-09" db="EMBL/GenBank/DDBJ databases">
        <authorList>
            <person name="Sun Q."/>
            <person name="Zhou Y."/>
        </authorList>
    </citation>
    <scope>NUCLEOTIDE SEQUENCE</scope>
    <source>
        <strain evidence="2">CGMCC 1.12751</strain>
    </source>
</reference>
<name>A0A917GCR4_9FLAO</name>
<dbReference type="Pfam" id="PF00561">
    <property type="entry name" value="Abhydrolase_1"/>
    <property type="match status" value="1"/>
</dbReference>
<dbReference type="EMBL" id="BMFQ01000001">
    <property type="protein sequence ID" value="GGG38703.1"/>
    <property type="molecule type" value="Genomic_DNA"/>
</dbReference>
<dbReference type="Gene3D" id="3.40.50.1820">
    <property type="entry name" value="alpha/beta hydrolase"/>
    <property type="match status" value="1"/>
</dbReference>
<proteinExistence type="predicted"/>
<dbReference type="InterPro" id="IPR000073">
    <property type="entry name" value="AB_hydrolase_1"/>
</dbReference>
<gene>
    <name evidence="2" type="ORF">GCM10010976_08090</name>
</gene>
<evidence type="ECO:0000259" key="1">
    <source>
        <dbReference type="Pfam" id="PF00561"/>
    </source>
</evidence>
<evidence type="ECO:0000313" key="2">
    <source>
        <dbReference type="EMBL" id="GGG38703.1"/>
    </source>
</evidence>
<dbReference type="InterPro" id="IPR029058">
    <property type="entry name" value="AB_hydrolase_fold"/>
</dbReference>
<sequence length="257" mass="29090">MILEHKGIPVFYTDQGIGEPIVLLHGFLENSSMWQDLIPEISKNHRAIAIDLLGHGQTGCLGYLHSMELMAEAIEAILLYLKIEKFTCIGHSMGGYVALAYAEKNPEALNGICLMNSTFLADNEERKILRTRANNMAKTNFENLVRMSFINLFSAESKELYSSEIKLALNEALKTPIQGYMAANEGMKIRRDRTQLFKILPIKKMLIIGKKDPLLDAEITKKILAKTTVEVVEFSEGHMSYIENKTELTYNTMHFIE</sequence>
<dbReference type="Proteomes" id="UP000625976">
    <property type="component" value="Unassembled WGS sequence"/>
</dbReference>
<protein>
    <submittedName>
        <fullName evidence="2">Alpha/beta hydrolase</fullName>
    </submittedName>
</protein>